<evidence type="ECO:0000259" key="1">
    <source>
        <dbReference type="PROSITE" id="PS50994"/>
    </source>
</evidence>
<dbReference type="InterPro" id="IPR012337">
    <property type="entry name" value="RNaseH-like_sf"/>
</dbReference>
<dbReference type="GO" id="GO:0003676">
    <property type="term" value="F:nucleic acid binding"/>
    <property type="evidence" value="ECO:0007669"/>
    <property type="project" value="InterPro"/>
</dbReference>
<reference evidence="2 3" key="2">
    <citation type="submission" date="2020-07" db="EMBL/GenBank/DDBJ databases">
        <title>Genome assembly of wild tea tree DASZ reveals pedigree and selection history of tea varieties.</title>
        <authorList>
            <person name="Zhang W."/>
        </authorList>
    </citation>
    <scope>NUCLEOTIDE SEQUENCE [LARGE SCALE GENOMIC DNA]</scope>
    <source>
        <strain evidence="3">cv. G240</strain>
        <tissue evidence="2">Leaf</tissue>
    </source>
</reference>
<dbReference type="Proteomes" id="UP000593564">
    <property type="component" value="Unassembled WGS sequence"/>
</dbReference>
<keyword evidence="3" id="KW-1185">Reference proteome</keyword>
<dbReference type="InterPro" id="IPR036397">
    <property type="entry name" value="RNaseH_sf"/>
</dbReference>
<dbReference type="PANTHER" id="PTHR48475">
    <property type="entry name" value="RIBONUCLEASE H"/>
    <property type="match status" value="1"/>
</dbReference>
<dbReference type="InterPro" id="IPR001584">
    <property type="entry name" value="Integrase_cat-core"/>
</dbReference>
<dbReference type="PANTHER" id="PTHR48475:SF2">
    <property type="entry name" value="RIBONUCLEASE H"/>
    <property type="match status" value="1"/>
</dbReference>
<protein>
    <recommendedName>
        <fullName evidence="1">Integrase catalytic domain-containing protein</fullName>
    </recommendedName>
</protein>
<proteinExistence type="predicted"/>
<dbReference type="AlphaFoldDB" id="A0A7J7FX58"/>
<accession>A0A7J7FX58</accession>
<organism evidence="2 3">
    <name type="scientific">Camellia sinensis</name>
    <name type="common">Tea plant</name>
    <name type="synonym">Thea sinensis</name>
    <dbReference type="NCBI Taxonomy" id="4442"/>
    <lineage>
        <taxon>Eukaryota</taxon>
        <taxon>Viridiplantae</taxon>
        <taxon>Streptophyta</taxon>
        <taxon>Embryophyta</taxon>
        <taxon>Tracheophyta</taxon>
        <taxon>Spermatophyta</taxon>
        <taxon>Magnoliopsida</taxon>
        <taxon>eudicotyledons</taxon>
        <taxon>Gunneridae</taxon>
        <taxon>Pentapetalae</taxon>
        <taxon>asterids</taxon>
        <taxon>Ericales</taxon>
        <taxon>Theaceae</taxon>
        <taxon>Camellia</taxon>
    </lineage>
</organism>
<evidence type="ECO:0000313" key="2">
    <source>
        <dbReference type="EMBL" id="KAF5932932.1"/>
    </source>
</evidence>
<gene>
    <name evidence="2" type="ORF">HYC85_029103</name>
</gene>
<dbReference type="EMBL" id="JACBKZ010000014">
    <property type="protein sequence ID" value="KAF5932932.1"/>
    <property type="molecule type" value="Genomic_DNA"/>
</dbReference>
<sequence length="535" mass="60728">MGKTTRTHIIVQSPSTVEILGRSNSLLQQHHDALEGASTVSPMWVVHVPKIHLGKGKSNEVNEFLKDESLKVNGNFLGDLISSESCKNFSNLTVLNRPPILFRILTHNLTLFKCNISSDELHLQTIDYFCCTYSYVGYSGYTVYYKYPNHHAQIPSNKPCNCEVIELPMLHPIVNPNASALYSLLAAEFSILFHVLIECPEFHLKGVECLDLPEFQFKTGEEAHQKPKNTFIISFGPEKRKGQRPKEKVVICYYPVLLCRWHSAGRESKRERKRDYIQNIRDREENRAATQKEGYDLLPPSTAVPFAFSGAREALISNNDTQFDCGVYRELCSEYGIRPYFSTPAFPQSNGQAEASNKVILDGIKKRLEKAKGRWVEELPSVLLAHHTTPRRSTGETPFALCFGNQAIIPLEIGLPTLKSKVFDMDRNDMMLALDLTLIEERRDRALASMARYQQQLAKSYNQRIQLCRYVPGELLRKKVLPAARNPTDGKLGPNWDGPYQIDLIVGTGAYRLKDMSGRSLPRPWNSSHLSKFNH</sequence>
<reference evidence="3" key="1">
    <citation type="journal article" date="2020" name="Nat. Commun.">
        <title>Genome assembly of wild tea tree DASZ reveals pedigree and selection history of tea varieties.</title>
        <authorList>
            <person name="Zhang W."/>
            <person name="Zhang Y."/>
            <person name="Qiu H."/>
            <person name="Guo Y."/>
            <person name="Wan H."/>
            <person name="Zhang X."/>
            <person name="Scossa F."/>
            <person name="Alseekh S."/>
            <person name="Zhang Q."/>
            <person name="Wang P."/>
            <person name="Xu L."/>
            <person name="Schmidt M.H."/>
            <person name="Jia X."/>
            <person name="Li D."/>
            <person name="Zhu A."/>
            <person name="Guo F."/>
            <person name="Chen W."/>
            <person name="Ni D."/>
            <person name="Usadel B."/>
            <person name="Fernie A.R."/>
            <person name="Wen W."/>
        </authorList>
    </citation>
    <scope>NUCLEOTIDE SEQUENCE [LARGE SCALE GENOMIC DNA]</scope>
    <source>
        <strain evidence="3">cv. G240</strain>
    </source>
</reference>
<dbReference type="SUPFAM" id="SSF53098">
    <property type="entry name" value="Ribonuclease H-like"/>
    <property type="match status" value="1"/>
</dbReference>
<dbReference type="Gene3D" id="3.30.420.10">
    <property type="entry name" value="Ribonuclease H-like superfamily/Ribonuclease H"/>
    <property type="match status" value="1"/>
</dbReference>
<evidence type="ECO:0000313" key="3">
    <source>
        <dbReference type="Proteomes" id="UP000593564"/>
    </source>
</evidence>
<feature type="domain" description="Integrase catalytic" evidence="1">
    <location>
        <begin position="308"/>
        <end position="406"/>
    </location>
</feature>
<name>A0A7J7FX58_CAMSI</name>
<dbReference type="GO" id="GO:0015074">
    <property type="term" value="P:DNA integration"/>
    <property type="evidence" value="ECO:0007669"/>
    <property type="project" value="InterPro"/>
</dbReference>
<dbReference type="PROSITE" id="PS50994">
    <property type="entry name" value="INTEGRASE"/>
    <property type="match status" value="1"/>
</dbReference>
<comment type="caution">
    <text evidence="2">The sequence shown here is derived from an EMBL/GenBank/DDBJ whole genome shotgun (WGS) entry which is preliminary data.</text>
</comment>